<keyword evidence="4" id="KW-0411">Iron-sulfur</keyword>
<keyword evidence="2" id="KW-0001">2Fe-2S</keyword>
<keyword evidence="2" id="KW-0479">Metal-binding</keyword>
<protein>
    <submittedName>
        <fullName evidence="7">HTH-type transcriptional regulator YwnA</fullName>
    </submittedName>
</protein>
<dbReference type="Gene3D" id="1.10.10.10">
    <property type="entry name" value="Winged helix-like DNA-binding domain superfamily/Winged helix DNA-binding domain"/>
    <property type="match status" value="1"/>
</dbReference>
<accession>A0A1C3HJS9</accession>
<keyword evidence="3" id="KW-0408">Iron</keyword>
<dbReference type="GO" id="GO:0003700">
    <property type="term" value="F:DNA-binding transcription factor activity"/>
    <property type="evidence" value="ECO:0007669"/>
    <property type="project" value="TreeGrafter"/>
</dbReference>
<organism evidence="7">
    <name type="scientific">Serratia marcescens</name>
    <dbReference type="NCBI Taxonomy" id="615"/>
    <lineage>
        <taxon>Bacteria</taxon>
        <taxon>Pseudomonadati</taxon>
        <taxon>Pseudomonadota</taxon>
        <taxon>Gammaproteobacteria</taxon>
        <taxon>Enterobacterales</taxon>
        <taxon>Yersiniaceae</taxon>
        <taxon>Serratia</taxon>
    </lineage>
</organism>
<dbReference type="PROSITE" id="PS51197">
    <property type="entry name" value="HTH_RRF2_2"/>
    <property type="match status" value="1"/>
</dbReference>
<gene>
    <name evidence="7" type="primary">ywnA_2</name>
    <name evidence="7" type="ORF">PWN146_03981</name>
</gene>
<evidence type="ECO:0000256" key="6">
    <source>
        <dbReference type="ARBA" id="ARBA00023163"/>
    </source>
</evidence>
<proteinExistence type="predicted"/>
<keyword evidence="6" id="KW-0804">Transcription</keyword>
<dbReference type="AlphaFoldDB" id="A0A1C3HJS9"/>
<dbReference type="GO" id="GO:0005829">
    <property type="term" value="C:cytosol"/>
    <property type="evidence" value="ECO:0007669"/>
    <property type="project" value="TreeGrafter"/>
</dbReference>
<evidence type="ECO:0000256" key="2">
    <source>
        <dbReference type="ARBA" id="ARBA00022714"/>
    </source>
</evidence>
<dbReference type="EMBL" id="LT575490">
    <property type="protein sequence ID" value="SAY45258.1"/>
    <property type="molecule type" value="Genomic_DNA"/>
</dbReference>
<dbReference type="GO" id="GO:0051537">
    <property type="term" value="F:2 iron, 2 sulfur cluster binding"/>
    <property type="evidence" value="ECO:0007669"/>
    <property type="project" value="UniProtKB-KW"/>
</dbReference>
<reference evidence="7" key="1">
    <citation type="submission" date="2016-05" db="EMBL/GenBank/DDBJ databases">
        <authorList>
            <person name="Cock P.J.A."/>
            <person name="Cock P.J.A."/>
        </authorList>
    </citation>
    <scope>NUCLEOTIDE SEQUENCE</scope>
    <source>
        <strain evidence="7">PWN146_assembly</strain>
    </source>
</reference>
<dbReference type="PANTHER" id="PTHR33221">
    <property type="entry name" value="WINGED HELIX-TURN-HELIX TRANSCRIPTIONAL REGULATOR, RRF2 FAMILY"/>
    <property type="match status" value="1"/>
</dbReference>
<evidence type="ECO:0000256" key="5">
    <source>
        <dbReference type="ARBA" id="ARBA00023015"/>
    </source>
</evidence>
<dbReference type="InterPro" id="IPR000944">
    <property type="entry name" value="Tscrpt_reg_Rrf2"/>
</dbReference>
<keyword evidence="1" id="KW-0678">Repressor</keyword>
<evidence type="ECO:0000256" key="3">
    <source>
        <dbReference type="ARBA" id="ARBA00023004"/>
    </source>
</evidence>
<dbReference type="InterPro" id="IPR036388">
    <property type="entry name" value="WH-like_DNA-bd_sf"/>
</dbReference>
<name>A0A1C3HJS9_SERMA</name>
<dbReference type="SUPFAM" id="SSF46785">
    <property type="entry name" value="Winged helix' DNA-binding domain"/>
    <property type="match status" value="1"/>
</dbReference>
<dbReference type="Pfam" id="PF02082">
    <property type="entry name" value="Rrf2"/>
    <property type="match status" value="1"/>
</dbReference>
<evidence type="ECO:0000256" key="4">
    <source>
        <dbReference type="ARBA" id="ARBA00023014"/>
    </source>
</evidence>
<keyword evidence="5" id="KW-0805">Transcription regulation</keyword>
<dbReference type="RefSeq" id="WP_097101321.1">
    <property type="nucleotide sequence ID" value="NZ_CAHPRS010000005.1"/>
</dbReference>
<evidence type="ECO:0000313" key="7">
    <source>
        <dbReference type="EMBL" id="SAY45258.1"/>
    </source>
</evidence>
<evidence type="ECO:0000256" key="1">
    <source>
        <dbReference type="ARBA" id="ARBA00022491"/>
    </source>
</evidence>
<sequence>MRQDNKLSRMLHVLLHMARHKGVYTSEQIAAMLGTNSAVVRRTLAGLRDAGFVASEKGHHGGWRIADDLRNISLLDIYRAVGVKQLFAIGGGEQHPECAVEAAVNQALGNVLDEAEQALLARFAEITLEDLKDRFDRHFPVGTNESAVACIDGDGTEA</sequence>
<dbReference type="InterPro" id="IPR036390">
    <property type="entry name" value="WH_DNA-bd_sf"/>
</dbReference>
<dbReference type="PANTHER" id="PTHR33221:SF15">
    <property type="entry name" value="HTH-TYPE TRANSCRIPTIONAL REGULATOR YWGB-RELATED"/>
    <property type="match status" value="1"/>
</dbReference>